<dbReference type="PANTHER" id="PTHR41694">
    <property type="entry name" value="ENDOGENOUS RETROVIRUS GROUP K MEMBER POL PROTEIN"/>
    <property type="match status" value="1"/>
</dbReference>
<evidence type="ECO:0000259" key="9">
    <source>
        <dbReference type="PROSITE" id="PS50879"/>
    </source>
</evidence>
<dbReference type="Proteomes" id="UP001178508">
    <property type="component" value="Chromosome 3"/>
</dbReference>
<dbReference type="Pfam" id="PF00075">
    <property type="entry name" value="RNase_H"/>
    <property type="match status" value="1"/>
</dbReference>
<reference evidence="10" key="1">
    <citation type="submission" date="2023-08" db="EMBL/GenBank/DDBJ databases">
        <authorList>
            <person name="Alioto T."/>
            <person name="Alioto T."/>
            <person name="Gomez Garrido J."/>
        </authorList>
    </citation>
    <scope>NUCLEOTIDE SEQUENCE</scope>
</reference>
<dbReference type="GO" id="GO:0003964">
    <property type="term" value="F:RNA-directed DNA polymerase activity"/>
    <property type="evidence" value="ECO:0007669"/>
    <property type="project" value="UniProtKB-KW"/>
</dbReference>
<feature type="domain" description="RNase H type-1" evidence="9">
    <location>
        <begin position="102"/>
        <end position="255"/>
    </location>
</feature>
<dbReference type="InterPro" id="IPR001969">
    <property type="entry name" value="Aspartic_peptidase_AS"/>
</dbReference>
<feature type="region of interest" description="Disordered" evidence="7">
    <location>
        <begin position="666"/>
        <end position="689"/>
    </location>
</feature>
<dbReference type="InterPro" id="IPR041588">
    <property type="entry name" value="Integrase_H2C2"/>
</dbReference>
<dbReference type="AlphaFoldDB" id="A0AAV1EXK4"/>
<keyword evidence="5" id="KW-0378">Hydrolase</keyword>
<dbReference type="Gene3D" id="3.30.420.10">
    <property type="entry name" value="Ribonuclease H-like superfamily/Ribonuclease H"/>
    <property type="match status" value="2"/>
</dbReference>
<evidence type="ECO:0000256" key="1">
    <source>
        <dbReference type="ARBA" id="ARBA00022679"/>
    </source>
</evidence>
<dbReference type="PROSITE" id="PS00141">
    <property type="entry name" value="ASP_PROTEASE"/>
    <property type="match status" value="1"/>
</dbReference>
<feature type="region of interest" description="Disordered" evidence="7">
    <location>
        <begin position="713"/>
        <end position="735"/>
    </location>
</feature>
<dbReference type="Pfam" id="PF00077">
    <property type="entry name" value="RVP"/>
    <property type="match status" value="1"/>
</dbReference>
<keyword evidence="11" id="KW-1185">Reference proteome</keyword>
<keyword evidence="6" id="KW-0695">RNA-directed DNA polymerase</keyword>
<feature type="domain" description="Peptidase A2" evidence="8">
    <location>
        <begin position="11"/>
        <end position="82"/>
    </location>
</feature>
<evidence type="ECO:0000256" key="7">
    <source>
        <dbReference type="SAM" id="MobiDB-lite"/>
    </source>
</evidence>
<keyword evidence="3" id="KW-0540">Nuclease</keyword>
<dbReference type="InterPro" id="IPR001995">
    <property type="entry name" value="Peptidase_A2_cat"/>
</dbReference>
<dbReference type="InterPro" id="IPR021109">
    <property type="entry name" value="Peptidase_aspartic_dom_sf"/>
</dbReference>
<accession>A0AAV1EXK4</accession>
<protein>
    <submittedName>
        <fullName evidence="10">Uncharacterized protein LOC107990208</fullName>
    </submittedName>
</protein>
<dbReference type="GO" id="GO:0004523">
    <property type="term" value="F:RNA-DNA hybrid ribonuclease activity"/>
    <property type="evidence" value="ECO:0007669"/>
    <property type="project" value="InterPro"/>
</dbReference>
<dbReference type="InterPro" id="IPR036397">
    <property type="entry name" value="RNaseH_sf"/>
</dbReference>
<organism evidence="10 11">
    <name type="scientific">Xyrichtys novacula</name>
    <name type="common">Pearly razorfish</name>
    <name type="synonym">Hemipteronotus novacula</name>
    <dbReference type="NCBI Taxonomy" id="13765"/>
    <lineage>
        <taxon>Eukaryota</taxon>
        <taxon>Metazoa</taxon>
        <taxon>Chordata</taxon>
        <taxon>Craniata</taxon>
        <taxon>Vertebrata</taxon>
        <taxon>Euteleostomi</taxon>
        <taxon>Actinopterygii</taxon>
        <taxon>Neopterygii</taxon>
        <taxon>Teleostei</taxon>
        <taxon>Neoteleostei</taxon>
        <taxon>Acanthomorphata</taxon>
        <taxon>Eupercaria</taxon>
        <taxon>Labriformes</taxon>
        <taxon>Labridae</taxon>
        <taxon>Xyrichtys</taxon>
    </lineage>
</organism>
<dbReference type="PROSITE" id="PS50879">
    <property type="entry name" value="RNASE_H_1"/>
    <property type="match status" value="1"/>
</dbReference>
<feature type="compositionally biased region" description="Basic and acidic residues" evidence="7">
    <location>
        <begin position="565"/>
        <end position="574"/>
    </location>
</feature>
<evidence type="ECO:0000256" key="6">
    <source>
        <dbReference type="ARBA" id="ARBA00022918"/>
    </source>
</evidence>
<evidence type="ECO:0000313" key="11">
    <source>
        <dbReference type="Proteomes" id="UP001178508"/>
    </source>
</evidence>
<sequence length="800" mass="91014">MLSMTVRDHALPFLVDTGATRSTVNQDIGPLSRRTMSVVGFSGVSQILSFTIPLPTHVAGQKLQHPYLVSPSVPVNLLGRDLLSRLNAQILCGQQGLTVTFPDGTEVLCAQGIGDTHQDEKEGLRAGFSVIEETPDGLKTVTAQKLNGPQSAQRAEVVAVIEALKAGKDQDINIYTDSAYAVHAAQVDLGQWMRAGYLTAKQEPIKHMDEMKELAKALWFPQKVAIIKCKGHDNSGSRVAMGNQAADSAAKAAAGYHEKLLLVRPDTETQMTKLSLTEISKEQDLASPEEKTVWKLRGAVLSEGTWRSPDGRLVLPPGLKDSIFSEAHGVGHAGISQMKVDLKEWWHSFLHDMLKEWVRHCTVCTHHNTRPTYKPGVGWPEAWPVKREDSKSVVKCLINYYIPQHGFPEKIRSDNGSHFKNQDLQTTGHTPFELERGRPFPGPERALQNTDPPPSHMHQKDYYVQLQSVLSEFAKQVRDSKDGTKDGDLPITDWVLLRVIKRKWSEPRWTGPFQVTERTSHAVRLDRKGDTWFHLTQCAPAVTPQRSLKEVRQDLAAAAAGNQTKEPHTSRKDTGQNNPCNEKGTGPQLDTNLSLSVVDPDLDAALHANKSNVYLVIAEVLKAPPTGVSTEGGEATAANWKWFNIMDEVMRDRPTISPPNLITSSITPAAVASPPNPPSESPPVRVRRTSDSRSREWFEEWVKEFEEREDERIRQAEERERRAEERERQEKREMEERWVRREREWREEERRNTDRREREWREWMDRRAIKERREREERERESRVREERWMELIERLFNSK</sequence>
<dbReference type="Pfam" id="PF17921">
    <property type="entry name" value="Integrase_H2C2"/>
    <property type="match status" value="1"/>
</dbReference>
<dbReference type="Gene3D" id="1.10.340.70">
    <property type="match status" value="1"/>
</dbReference>
<evidence type="ECO:0000256" key="2">
    <source>
        <dbReference type="ARBA" id="ARBA00022695"/>
    </source>
</evidence>
<dbReference type="InterPro" id="IPR012337">
    <property type="entry name" value="RNaseH-like_sf"/>
</dbReference>
<dbReference type="Gene3D" id="2.30.30.850">
    <property type="match status" value="1"/>
</dbReference>
<dbReference type="InterPro" id="IPR018061">
    <property type="entry name" value="Retropepsins"/>
</dbReference>
<evidence type="ECO:0000256" key="4">
    <source>
        <dbReference type="ARBA" id="ARBA00022759"/>
    </source>
</evidence>
<gene>
    <name evidence="10" type="ORF">XNOV1_A016262</name>
</gene>
<dbReference type="EMBL" id="OY660866">
    <property type="protein sequence ID" value="CAJ1053411.1"/>
    <property type="molecule type" value="Genomic_DNA"/>
</dbReference>
<evidence type="ECO:0000256" key="3">
    <source>
        <dbReference type="ARBA" id="ARBA00022722"/>
    </source>
</evidence>
<dbReference type="SUPFAM" id="SSF50630">
    <property type="entry name" value="Acid proteases"/>
    <property type="match status" value="1"/>
</dbReference>
<dbReference type="Gene3D" id="2.40.70.10">
    <property type="entry name" value="Acid Proteases"/>
    <property type="match status" value="1"/>
</dbReference>
<evidence type="ECO:0000256" key="5">
    <source>
        <dbReference type="ARBA" id="ARBA00022801"/>
    </source>
</evidence>
<dbReference type="GO" id="GO:0006508">
    <property type="term" value="P:proteolysis"/>
    <property type="evidence" value="ECO:0007669"/>
    <property type="project" value="InterPro"/>
</dbReference>
<evidence type="ECO:0000259" key="8">
    <source>
        <dbReference type="PROSITE" id="PS50175"/>
    </source>
</evidence>
<dbReference type="PROSITE" id="PS50175">
    <property type="entry name" value="ASP_PROT_RETROV"/>
    <property type="match status" value="1"/>
</dbReference>
<proteinExistence type="predicted"/>
<keyword evidence="2" id="KW-0548">Nucleotidyltransferase</keyword>
<dbReference type="InterPro" id="IPR002156">
    <property type="entry name" value="RNaseH_domain"/>
</dbReference>
<feature type="region of interest" description="Disordered" evidence="7">
    <location>
        <begin position="416"/>
        <end position="456"/>
    </location>
</feature>
<dbReference type="GO" id="GO:0004190">
    <property type="term" value="F:aspartic-type endopeptidase activity"/>
    <property type="evidence" value="ECO:0007669"/>
    <property type="project" value="InterPro"/>
</dbReference>
<dbReference type="GO" id="GO:0003676">
    <property type="term" value="F:nucleic acid binding"/>
    <property type="evidence" value="ECO:0007669"/>
    <property type="project" value="InterPro"/>
</dbReference>
<dbReference type="SUPFAM" id="SSF53098">
    <property type="entry name" value="Ribonuclease H-like"/>
    <property type="match status" value="2"/>
</dbReference>
<feature type="region of interest" description="Disordered" evidence="7">
    <location>
        <begin position="555"/>
        <end position="592"/>
    </location>
</feature>
<evidence type="ECO:0000313" key="10">
    <source>
        <dbReference type="EMBL" id="CAJ1053411.1"/>
    </source>
</evidence>
<dbReference type="PANTHER" id="PTHR41694:SF5">
    <property type="entry name" value="RIBONUCLEASE H"/>
    <property type="match status" value="1"/>
</dbReference>
<name>A0AAV1EXK4_XYRNO</name>
<keyword evidence="4" id="KW-0255">Endonuclease</keyword>
<keyword evidence="1" id="KW-0808">Transferase</keyword>